<keyword evidence="8" id="KW-0547">Nucleotide-binding</keyword>
<comment type="subcellular location">
    <subcellularLocation>
        <location evidence="2">Cell membrane</location>
        <topology evidence="2">Multi-pass membrane protein</topology>
    </subcellularLocation>
</comment>
<evidence type="ECO:0000256" key="6">
    <source>
        <dbReference type="ARBA" id="ARBA00022679"/>
    </source>
</evidence>
<dbReference type="SMART" id="SM00387">
    <property type="entry name" value="HATPase_c"/>
    <property type="match status" value="1"/>
</dbReference>
<dbReference type="InterPro" id="IPR036890">
    <property type="entry name" value="HATPase_C_sf"/>
</dbReference>
<feature type="transmembrane region" description="Helical" evidence="14">
    <location>
        <begin position="12"/>
        <end position="33"/>
    </location>
</feature>
<dbReference type="SMART" id="SM00388">
    <property type="entry name" value="HisKA"/>
    <property type="match status" value="1"/>
</dbReference>
<dbReference type="PANTHER" id="PTHR45528:SF1">
    <property type="entry name" value="SENSOR HISTIDINE KINASE CPXA"/>
    <property type="match status" value="1"/>
</dbReference>
<evidence type="ECO:0000256" key="3">
    <source>
        <dbReference type="ARBA" id="ARBA00012438"/>
    </source>
</evidence>
<keyword evidence="12" id="KW-0902">Two-component regulatory system</keyword>
<dbReference type="AlphaFoldDB" id="A0A5A9X7D8"/>
<evidence type="ECO:0000256" key="1">
    <source>
        <dbReference type="ARBA" id="ARBA00000085"/>
    </source>
</evidence>
<feature type="transmembrane region" description="Helical" evidence="14">
    <location>
        <begin position="158"/>
        <end position="180"/>
    </location>
</feature>
<dbReference type="GO" id="GO:0005886">
    <property type="term" value="C:plasma membrane"/>
    <property type="evidence" value="ECO:0007669"/>
    <property type="project" value="UniProtKB-SubCell"/>
</dbReference>
<dbReference type="InterPro" id="IPR004358">
    <property type="entry name" value="Sig_transdc_His_kin-like_C"/>
</dbReference>
<dbReference type="InterPro" id="IPR050398">
    <property type="entry name" value="HssS/ArlS-like"/>
</dbReference>
<keyword evidence="10" id="KW-0067">ATP-binding</keyword>
<dbReference type="PRINTS" id="PR00344">
    <property type="entry name" value="BCTRLSENSOR"/>
</dbReference>
<keyword evidence="13 14" id="KW-0472">Membrane</keyword>
<dbReference type="EMBL" id="SRSD01000011">
    <property type="protein sequence ID" value="KAA0888368.1"/>
    <property type="molecule type" value="Genomic_DNA"/>
</dbReference>
<feature type="domain" description="Histidine kinase" evidence="15">
    <location>
        <begin position="241"/>
        <end position="459"/>
    </location>
</feature>
<dbReference type="InterPro" id="IPR003594">
    <property type="entry name" value="HATPase_dom"/>
</dbReference>
<feature type="domain" description="HAMP" evidence="16">
    <location>
        <begin position="178"/>
        <end position="233"/>
    </location>
</feature>
<dbReference type="InterPro" id="IPR003660">
    <property type="entry name" value="HAMP_dom"/>
</dbReference>
<dbReference type="InterPro" id="IPR005467">
    <property type="entry name" value="His_kinase_dom"/>
</dbReference>
<dbReference type="RefSeq" id="WP_149309542.1">
    <property type="nucleotide sequence ID" value="NZ_SRSD01000011.1"/>
</dbReference>
<dbReference type="EC" id="2.7.13.3" evidence="3"/>
<evidence type="ECO:0000313" key="17">
    <source>
        <dbReference type="EMBL" id="KAA0888368.1"/>
    </source>
</evidence>
<sequence>MRNTVFIKIFLWFWLCIITIIGAVAVIVVMHLGGLHGSEWRRLAEKSLSLHGATAVKIYEQNGKDALIEFARPWEDKAPDTVLLFQGVTELTGRRVPQQVTKLVDKASRIERTDTLTLGEVTFIARRIVGQNNTPYIFVVETNRKGYFKQLSELPRFIVVKVISVFIFSVLFCFALSYSFTSSIRKLRSATHRLANGDLSSRVLPTLGKRNDELSDLAMDFDQMAERIDELVTSQKKLLADISHELRSPLARLSIALDLCHDKTGEPLQKQLSRIERECHRLNELIGQLLDLSRFESRITEMQPVPVDLTSLVNLLVEDADFEARSRGCHVRMVASEPCSVSGIPDHLRSAIENVIRNALRFTHEGTDVEVSITCLPPESKAILQVRDHGDGVSEADLFKIFKPFYRVEDSRDRRNGGTGLGLAITERIINLHGGSVRAYNAVNGNGGLIVEITIPCDVI</sequence>
<evidence type="ECO:0000256" key="8">
    <source>
        <dbReference type="ARBA" id="ARBA00022741"/>
    </source>
</evidence>
<evidence type="ECO:0000256" key="11">
    <source>
        <dbReference type="ARBA" id="ARBA00022989"/>
    </source>
</evidence>
<dbReference type="PANTHER" id="PTHR45528">
    <property type="entry name" value="SENSOR HISTIDINE KINASE CPXA"/>
    <property type="match status" value="1"/>
</dbReference>
<dbReference type="GO" id="GO:0005524">
    <property type="term" value="F:ATP binding"/>
    <property type="evidence" value="ECO:0007669"/>
    <property type="project" value="UniProtKB-KW"/>
</dbReference>
<organism evidence="17 18">
    <name type="scientific">Oryzomonas rubra</name>
    <dbReference type="NCBI Taxonomy" id="2509454"/>
    <lineage>
        <taxon>Bacteria</taxon>
        <taxon>Pseudomonadati</taxon>
        <taxon>Thermodesulfobacteriota</taxon>
        <taxon>Desulfuromonadia</taxon>
        <taxon>Geobacterales</taxon>
        <taxon>Geobacteraceae</taxon>
        <taxon>Oryzomonas</taxon>
    </lineage>
</organism>
<keyword evidence="5" id="KW-0597">Phosphoprotein</keyword>
<keyword evidence="11 14" id="KW-1133">Transmembrane helix</keyword>
<dbReference type="CDD" id="cd06225">
    <property type="entry name" value="HAMP"/>
    <property type="match status" value="1"/>
</dbReference>
<dbReference type="CDD" id="cd00082">
    <property type="entry name" value="HisKA"/>
    <property type="match status" value="1"/>
</dbReference>
<dbReference type="Proteomes" id="UP000324298">
    <property type="component" value="Unassembled WGS sequence"/>
</dbReference>
<name>A0A5A9X7D8_9BACT</name>
<keyword evidence="7 14" id="KW-0812">Transmembrane</keyword>
<dbReference type="Gene3D" id="1.10.287.130">
    <property type="match status" value="1"/>
</dbReference>
<evidence type="ECO:0000313" key="18">
    <source>
        <dbReference type="Proteomes" id="UP000324298"/>
    </source>
</evidence>
<evidence type="ECO:0000259" key="15">
    <source>
        <dbReference type="PROSITE" id="PS50109"/>
    </source>
</evidence>
<evidence type="ECO:0000256" key="12">
    <source>
        <dbReference type="ARBA" id="ARBA00023012"/>
    </source>
</evidence>
<dbReference type="Gene3D" id="6.10.340.10">
    <property type="match status" value="1"/>
</dbReference>
<evidence type="ECO:0000256" key="5">
    <source>
        <dbReference type="ARBA" id="ARBA00022553"/>
    </source>
</evidence>
<evidence type="ECO:0000256" key="4">
    <source>
        <dbReference type="ARBA" id="ARBA00022475"/>
    </source>
</evidence>
<evidence type="ECO:0000256" key="14">
    <source>
        <dbReference type="SAM" id="Phobius"/>
    </source>
</evidence>
<proteinExistence type="predicted"/>
<dbReference type="Pfam" id="PF00672">
    <property type="entry name" value="HAMP"/>
    <property type="match status" value="1"/>
</dbReference>
<keyword evidence="6" id="KW-0808">Transferase</keyword>
<evidence type="ECO:0000256" key="13">
    <source>
        <dbReference type="ARBA" id="ARBA00023136"/>
    </source>
</evidence>
<comment type="catalytic activity">
    <reaction evidence="1">
        <text>ATP + protein L-histidine = ADP + protein N-phospho-L-histidine.</text>
        <dbReference type="EC" id="2.7.13.3"/>
    </reaction>
</comment>
<dbReference type="PROSITE" id="PS50885">
    <property type="entry name" value="HAMP"/>
    <property type="match status" value="1"/>
</dbReference>
<dbReference type="SUPFAM" id="SSF55874">
    <property type="entry name" value="ATPase domain of HSP90 chaperone/DNA topoisomerase II/histidine kinase"/>
    <property type="match status" value="1"/>
</dbReference>
<gene>
    <name evidence="17" type="ORF">ET418_16690</name>
</gene>
<dbReference type="Gene3D" id="3.30.565.10">
    <property type="entry name" value="Histidine kinase-like ATPase, C-terminal domain"/>
    <property type="match status" value="1"/>
</dbReference>
<keyword evidence="4" id="KW-1003">Cell membrane</keyword>
<evidence type="ECO:0000256" key="10">
    <source>
        <dbReference type="ARBA" id="ARBA00022840"/>
    </source>
</evidence>
<protein>
    <recommendedName>
        <fullName evidence="3">histidine kinase</fullName>
        <ecNumber evidence="3">2.7.13.3</ecNumber>
    </recommendedName>
</protein>
<dbReference type="InterPro" id="IPR003661">
    <property type="entry name" value="HisK_dim/P_dom"/>
</dbReference>
<evidence type="ECO:0000259" key="16">
    <source>
        <dbReference type="PROSITE" id="PS50885"/>
    </source>
</evidence>
<accession>A0A5A9X7D8</accession>
<reference evidence="17 18" key="1">
    <citation type="submission" date="2019-04" db="EMBL/GenBank/DDBJ databases">
        <title>Geobacter ruber sp. nov., ferric-reducing bacteria isolated from paddy soil.</title>
        <authorList>
            <person name="Xu Z."/>
            <person name="Masuda Y."/>
            <person name="Itoh H."/>
            <person name="Senoo K."/>
        </authorList>
    </citation>
    <scope>NUCLEOTIDE SEQUENCE [LARGE SCALE GENOMIC DNA]</scope>
    <source>
        <strain evidence="17 18">Red88</strain>
    </source>
</reference>
<dbReference type="GO" id="GO:0000155">
    <property type="term" value="F:phosphorelay sensor kinase activity"/>
    <property type="evidence" value="ECO:0007669"/>
    <property type="project" value="InterPro"/>
</dbReference>
<dbReference type="Pfam" id="PF00512">
    <property type="entry name" value="HisKA"/>
    <property type="match status" value="1"/>
</dbReference>
<evidence type="ECO:0000256" key="7">
    <source>
        <dbReference type="ARBA" id="ARBA00022692"/>
    </source>
</evidence>
<dbReference type="SMART" id="SM00304">
    <property type="entry name" value="HAMP"/>
    <property type="match status" value="1"/>
</dbReference>
<comment type="caution">
    <text evidence="17">The sequence shown here is derived from an EMBL/GenBank/DDBJ whole genome shotgun (WGS) entry which is preliminary data.</text>
</comment>
<keyword evidence="18" id="KW-1185">Reference proteome</keyword>
<evidence type="ECO:0000256" key="9">
    <source>
        <dbReference type="ARBA" id="ARBA00022777"/>
    </source>
</evidence>
<dbReference type="PROSITE" id="PS50109">
    <property type="entry name" value="HIS_KIN"/>
    <property type="match status" value="1"/>
</dbReference>
<dbReference type="InterPro" id="IPR036097">
    <property type="entry name" value="HisK_dim/P_sf"/>
</dbReference>
<dbReference type="SUPFAM" id="SSF47384">
    <property type="entry name" value="Homodimeric domain of signal transducing histidine kinase"/>
    <property type="match status" value="1"/>
</dbReference>
<keyword evidence="9" id="KW-0418">Kinase</keyword>
<dbReference type="OrthoDB" id="9815202at2"/>
<dbReference type="Pfam" id="PF02518">
    <property type="entry name" value="HATPase_c"/>
    <property type="match status" value="1"/>
</dbReference>
<evidence type="ECO:0000256" key="2">
    <source>
        <dbReference type="ARBA" id="ARBA00004651"/>
    </source>
</evidence>
<dbReference type="SUPFAM" id="SSF158472">
    <property type="entry name" value="HAMP domain-like"/>
    <property type="match status" value="1"/>
</dbReference>